<dbReference type="PIRSF" id="PIRSF001500">
    <property type="entry name" value="Chor_mut_pdt_Ppr"/>
    <property type="match status" value="1"/>
</dbReference>
<dbReference type="InterPro" id="IPR045865">
    <property type="entry name" value="ACT-like_dom_sf"/>
</dbReference>
<dbReference type="FunFam" id="3.40.190.10:FF:000064">
    <property type="entry name" value="Prephenate dehydratase"/>
    <property type="match status" value="1"/>
</dbReference>
<dbReference type="SUPFAM" id="SSF53850">
    <property type="entry name" value="Periplasmic binding protein-like II"/>
    <property type="match status" value="1"/>
</dbReference>
<keyword evidence="5 10" id="KW-0057">Aromatic amino acid biosynthesis</keyword>
<dbReference type="PROSITE" id="PS51171">
    <property type="entry name" value="PREPHENATE_DEHYDR_3"/>
    <property type="match status" value="1"/>
</dbReference>
<dbReference type="GO" id="GO:0009094">
    <property type="term" value="P:L-phenylalanine biosynthetic process"/>
    <property type="evidence" value="ECO:0007669"/>
    <property type="project" value="UniProtKB-UniPathway"/>
</dbReference>
<dbReference type="EC" id="4.2.1.51" evidence="2 10"/>
<evidence type="ECO:0000256" key="3">
    <source>
        <dbReference type="ARBA" id="ARBA00021872"/>
    </source>
</evidence>
<gene>
    <name evidence="10 13" type="primary">pheA</name>
    <name evidence="13" type="ORF">I3517_12075</name>
</gene>
<dbReference type="CDD" id="cd04905">
    <property type="entry name" value="ACT_CM-PDT"/>
    <property type="match status" value="1"/>
</dbReference>
<dbReference type="EMBL" id="JAECSB010000035">
    <property type="protein sequence ID" value="MBH5143358.1"/>
    <property type="molecule type" value="Genomic_DNA"/>
</dbReference>
<keyword evidence="4 10" id="KW-0028">Amino-acid biosynthesis</keyword>
<comment type="caution">
    <text evidence="13">The sequence shown here is derived from an EMBL/GenBank/DDBJ whole genome shotgun (WGS) entry which is preliminary data.</text>
</comment>
<feature type="site" description="Essential for prephenate dehydratase activity" evidence="9">
    <location>
        <position position="184"/>
    </location>
</feature>
<feature type="domain" description="Prephenate dehydratase" evidence="11">
    <location>
        <begin position="9"/>
        <end position="191"/>
    </location>
</feature>
<evidence type="ECO:0000256" key="10">
    <source>
        <dbReference type="RuleBase" id="RU361254"/>
    </source>
</evidence>
<evidence type="ECO:0000256" key="7">
    <source>
        <dbReference type="ARBA" id="ARBA00023239"/>
    </source>
</evidence>
<evidence type="ECO:0000259" key="12">
    <source>
        <dbReference type="PROSITE" id="PS51671"/>
    </source>
</evidence>
<comment type="pathway">
    <text evidence="1 10">Amino-acid biosynthesis; L-phenylalanine biosynthesis; phenylpyruvate from prephenate: step 1/1.</text>
</comment>
<dbReference type="PROSITE" id="PS51671">
    <property type="entry name" value="ACT"/>
    <property type="match status" value="1"/>
</dbReference>
<name>A0A8I1D886_RHOER</name>
<dbReference type="Pfam" id="PF01842">
    <property type="entry name" value="ACT"/>
    <property type="match status" value="1"/>
</dbReference>
<dbReference type="PANTHER" id="PTHR21022:SF19">
    <property type="entry name" value="PREPHENATE DEHYDRATASE-RELATED"/>
    <property type="match status" value="1"/>
</dbReference>
<dbReference type="Pfam" id="PF00800">
    <property type="entry name" value="PDT"/>
    <property type="match status" value="1"/>
</dbReference>
<reference evidence="13 14" key="1">
    <citation type="submission" date="2020-12" db="EMBL/GenBank/DDBJ databases">
        <title>Draft genome sequence of furan degrading bacterial strain FUR100.</title>
        <authorList>
            <person name="Woiski C."/>
        </authorList>
    </citation>
    <scope>NUCLEOTIDE SEQUENCE [LARGE SCALE GENOMIC DNA]</scope>
    <source>
        <strain evidence="13 14">FUR100</strain>
    </source>
</reference>
<feature type="domain" description="ACT" evidence="12">
    <location>
        <begin position="205"/>
        <end position="279"/>
    </location>
</feature>
<evidence type="ECO:0000256" key="1">
    <source>
        <dbReference type="ARBA" id="ARBA00004741"/>
    </source>
</evidence>
<evidence type="ECO:0000256" key="2">
    <source>
        <dbReference type="ARBA" id="ARBA00013147"/>
    </source>
</evidence>
<dbReference type="AlphaFoldDB" id="A0A8I1D886"/>
<comment type="catalytic activity">
    <reaction evidence="8 10">
        <text>prephenate + H(+) = 3-phenylpyruvate + CO2 + H2O</text>
        <dbReference type="Rhea" id="RHEA:21648"/>
        <dbReference type="ChEBI" id="CHEBI:15377"/>
        <dbReference type="ChEBI" id="CHEBI:15378"/>
        <dbReference type="ChEBI" id="CHEBI:16526"/>
        <dbReference type="ChEBI" id="CHEBI:18005"/>
        <dbReference type="ChEBI" id="CHEBI:29934"/>
        <dbReference type="EC" id="4.2.1.51"/>
    </reaction>
</comment>
<evidence type="ECO:0000313" key="13">
    <source>
        <dbReference type="EMBL" id="MBH5143358.1"/>
    </source>
</evidence>
<evidence type="ECO:0000256" key="6">
    <source>
        <dbReference type="ARBA" id="ARBA00023222"/>
    </source>
</evidence>
<protein>
    <recommendedName>
        <fullName evidence="3 10">Prephenate dehydratase</fullName>
        <shortName evidence="10">PDT</shortName>
        <ecNumber evidence="2 10">4.2.1.51</ecNumber>
    </recommendedName>
</protein>
<dbReference type="CDD" id="cd13632">
    <property type="entry name" value="PBP2_Aa-PDT_like"/>
    <property type="match status" value="1"/>
</dbReference>
<dbReference type="FunFam" id="3.30.70.260:FF:000012">
    <property type="entry name" value="Prephenate dehydratase"/>
    <property type="match status" value="1"/>
</dbReference>
<dbReference type="NCBIfam" id="NF008865">
    <property type="entry name" value="PRK11898.1"/>
    <property type="match status" value="1"/>
</dbReference>
<evidence type="ECO:0000256" key="9">
    <source>
        <dbReference type="PIRSR" id="PIRSR001500-2"/>
    </source>
</evidence>
<dbReference type="GO" id="GO:0004664">
    <property type="term" value="F:prephenate dehydratase activity"/>
    <property type="evidence" value="ECO:0007669"/>
    <property type="project" value="UniProtKB-UniRule"/>
</dbReference>
<dbReference type="RefSeq" id="WP_021334641.1">
    <property type="nucleotide sequence ID" value="NZ_JAECSB010000035.1"/>
</dbReference>
<evidence type="ECO:0000256" key="4">
    <source>
        <dbReference type="ARBA" id="ARBA00022605"/>
    </source>
</evidence>
<keyword evidence="14" id="KW-1185">Reference proteome</keyword>
<proteinExistence type="predicted"/>
<dbReference type="InterPro" id="IPR008242">
    <property type="entry name" value="Chor_mutase/pphenate_deHydtase"/>
</dbReference>
<evidence type="ECO:0000256" key="5">
    <source>
        <dbReference type="ARBA" id="ARBA00023141"/>
    </source>
</evidence>
<accession>A0A8I1D886</accession>
<evidence type="ECO:0000259" key="11">
    <source>
        <dbReference type="PROSITE" id="PS51171"/>
    </source>
</evidence>
<dbReference type="SUPFAM" id="SSF55021">
    <property type="entry name" value="ACT-like"/>
    <property type="match status" value="1"/>
</dbReference>
<dbReference type="InterPro" id="IPR001086">
    <property type="entry name" value="Preph_deHydtase"/>
</dbReference>
<dbReference type="PANTHER" id="PTHR21022">
    <property type="entry name" value="PREPHENATE DEHYDRATASE P PROTEIN"/>
    <property type="match status" value="1"/>
</dbReference>
<sequence length="310" mass="32391">MRNLLGVPRIAYFGPSGTFTEIALAQLEAEGAFGETVERVPAGSPPATLDMVRDGSVDGAVVPFENSVEGGVAPTLDSLALGSPLQIVAETDLDVSFSILVRAGTTADQVRTIGAYPHAGAQVRGWISENLPQAEVVLASSNAGAALDVQAGTVDAGVSTALAGQMLGLDSLADNVADVGGARTRFVLVTKPAPVPERTGADRTALVLHLDNAPGSLVRALSEFAARGIDLTRIESRPMRTELGTYRFFVDCVGHVEDSLVAEAMRALHRKSGVRFLGSWATANSTGPQPPSDEEAIRWIDELKHGGGER</sequence>
<dbReference type="Gene3D" id="3.40.190.10">
    <property type="entry name" value="Periplasmic binding protein-like II"/>
    <property type="match status" value="2"/>
</dbReference>
<dbReference type="Proteomes" id="UP000627573">
    <property type="component" value="Unassembled WGS sequence"/>
</dbReference>
<dbReference type="InterPro" id="IPR002912">
    <property type="entry name" value="ACT_dom"/>
</dbReference>
<dbReference type="UniPathway" id="UPA00121">
    <property type="reaction ID" value="UER00345"/>
</dbReference>
<keyword evidence="7 10" id="KW-0456">Lyase</keyword>
<organism evidence="13 14">
    <name type="scientific">Rhodococcus erythropolis</name>
    <name type="common">Arthrobacter picolinophilus</name>
    <dbReference type="NCBI Taxonomy" id="1833"/>
    <lineage>
        <taxon>Bacteria</taxon>
        <taxon>Bacillati</taxon>
        <taxon>Actinomycetota</taxon>
        <taxon>Actinomycetes</taxon>
        <taxon>Mycobacteriales</taxon>
        <taxon>Nocardiaceae</taxon>
        <taxon>Rhodococcus</taxon>
        <taxon>Rhodococcus erythropolis group</taxon>
    </lineage>
</organism>
<dbReference type="GO" id="GO:0005737">
    <property type="term" value="C:cytoplasm"/>
    <property type="evidence" value="ECO:0007669"/>
    <property type="project" value="TreeGrafter"/>
</dbReference>
<dbReference type="PROSITE" id="PS00858">
    <property type="entry name" value="PREPHENATE_DEHYDR_2"/>
    <property type="match status" value="1"/>
</dbReference>
<keyword evidence="6 10" id="KW-0584">Phenylalanine biosynthesis</keyword>
<evidence type="ECO:0000313" key="14">
    <source>
        <dbReference type="Proteomes" id="UP000627573"/>
    </source>
</evidence>
<evidence type="ECO:0000256" key="8">
    <source>
        <dbReference type="ARBA" id="ARBA00047848"/>
    </source>
</evidence>
<dbReference type="InterPro" id="IPR018528">
    <property type="entry name" value="Preph_deHydtase_CS"/>
</dbReference>
<dbReference type="Gene3D" id="3.30.70.260">
    <property type="match status" value="1"/>
</dbReference>